<dbReference type="RefSeq" id="WP_344728761.1">
    <property type="nucleotide sequence ID" value="NZ_BAABBI010000001.1"/>
</dbReference>
<evidence type="ECO:0000313" key="3">
    <source>
        <dbReference type="Proteomes" id="UP001501456"/>
    </source>
</evidence>
<name>A0ABP7H6J6_9FLAO</name>
<dbReference type="Proteomes" id="UP001501456">
    <property type="component" value="Unassembled WGS sequence"/>
</dbReference>
<reference evidence="3" key="1">
    <citation type="journal article" date="2019" name="Int. J. Syst. Evol. Microbiol.">
        <title>The Global Catalogue of Microorganisms (GCM) 10K type strain sequencing project: providing services to taxonomists for standard genome sequencing and annotation.</title>
        <authorList>
            <consortium name="The Broad Institute Genomics Platform"/>
            <consortium name="The Broad Institute Genome Sequencing Center for Infectious Disease"/>
            <person name="Wu L."/>
            <person name="Ma J."/>
        </authorList>
    </citation>
    <scope>NUCLEOTIDE SEQUENCE [LARGE SCALE GENOMIC DNA]</scope>
    <source>
        <strain evidence="3">JCM 17525</strain>
    </source>
</reference>
<comment type="caution">
    <text evidence="2">The sequence shown here is derived from an EMBL/GenBank/DDBJ whole genome shotgun (WGS) entry which is preliminary data.</text>
</comment>
<evidence type="ECO:0000313" key="2">
    <source>
        <dbReference type="EMBL" id="GAA3783016.1"/>
    </source>
</evidence>
<sequence>MGIFKTRQNKKYSYTPRHYKGEGSPYEIKHKFDDFRTTVGTTKGLKGKLNNALEDYKNNTDEKANKRVLIIIGVLILLFLIFIEFDLSIFFPKN</sequence>
<evidence type="ECO:0000256" key="1">
    <source>
        <dbReference type="SAM" id="Phobius"/>
    </source>
</evidence>
<keyword evidence="3" id="KW-1185">Reference proteome</keyword>
<dbReference type="EMBL" id="BAABBI010000001">
    <property type="protein sequence ID" value="GAA3783016.1"/>
    <property type="molecule type" value="Genomic_DNA"/>
</dbReference>
<proteinExistence type="predicted"/>
<keyword evidence="1" id="KW-0812">Transmembrane</keyword>
<evidence type="ECO:0008006" key="4">
    <source>
        <dbReference type="Google" id="ProtNLM"/>
    </source>
</evidence>
<keyword evidence="1" id="KW-0472">Membrane</keyword>
<organism evidence="2 3">
    <name type="scientific">Corallibacter vietnamensis</name>
    <dbReference type="NCBI Taxonomy" id="904130"/>
    <lineage>
        <taxon>Bacteria</taxon>
        <taxon>Pseudomonadati</taxon>
        <taxon>Bacteroidota</taxon>
        <taxon>Flavobacteriia</taxon>
        <taxon>Flavobacteriales</taxon>
        <taxon>Flavobacteriaceae</taxon>
        <taxon>Corallibacter</taxon>
    </lineage>
</organism>
<gene>
    <name evidence="2" type="ORF">GCM10022271_14160</name>
</gene>
<accession>A0ABP7H6J6</accession>
<protein>
    <recommendedName>
        <fullName evidence="4">Riboflavin synthase subunit beta</fullName>
    </recommendedName>
</protein>
<keyword evidence="1" id="KW-1133">Transmembrane helix</keyword>
<feature type="transmembrane region" description="Helical" evidence="1">
    <location>
        <begin position="68"/>
        <end position="91"/>
    </location>
</feature>